<proteinExistence type="predicted"/>
<dbReference type="Proteomes" id="UP000623967">
    <property type="component" value="Unassembled WGS sequence"/>
</dbReference>
<evidence type="ECO:0000313" key="2">
    <source>
        <dbReference type="Proteomes" id="UP000623967"/>
    </source>
</evidence>
<dbReference type="EMBL" id="JAESWB010000025">
    <property type="protein sequence ID" value="MBL4951090.1"/>
    <property type="molecule type" value="Genomic_DNA"/>
</dbReference>
<keyword evidence="2" id="KW-1185">Reference proteome</keyword>
<gene>
    <name evidence="1" type="ORF">JK635_02395</name>
</gene>
<sequence>MKINGVYVVLYKSPKMPNERIRGQFLHKLSCFVGECENFTTRICAFRNEENEFLLVDYEDIVQMHLAK</sequence>
<evidence type="ECO:0000313" key="1">
    <source>
        <dbReference type="EMBL" id="MBL4951090.1"/>
    </source>
</evidence>
<comment type="caution">
    <text evidence="1">The sequence shown here is derived from an EMBL/GenBank/DDBJ whole genome shotgun (WGS) entry which is preliminary data.</text>
</comment>
<accession>A0ABS1TMF9</accession>
<reference evidence="1 2" key="1">
    <citation type="submission" date="2021-01" db="EMBL/GenBank/DDBJ databases">
        <title>Genome public.</title>
        <authorList>
            <person name="Liu C."/>
            <person name="Sun Q."/>
        </authorList>
    </citation>
    <scope>NUCLEOTIDE SEQUENCE [LARGE SCALE GENOMIC DNA]</scope>
    <source>
        <strain evidence="1 2">YIM B02564</strain>
    </source>
</reference>
<organism evidence="1 2">
    <name type="scientific">Neobacillus paridis</name>
    <dbReference type="NCBI Taxonomy" id="2803862"/>
    <lineage>
        <taxon>Bacteria</taxon>
        <taxon>Bacillati</taxon>
        <taxon>Bacillota</taxon>
        <taxon>Bacilli</taxon>
        <taxon>Bacillales</taxon>
        <taxon>Bacillaceae</taxon>
        <taxon>Neobacillus</taxon>
    </lineage>
</organism>
<protein>
    <submittedName>
        <fullName evidence="1">Uncharacterized protein</fullName>
    </submittedName>
</protein>
<name>A0ABS1TMF9_9BACI</name>
<dbReference type="RefSeq" id="WP_202652071.1">
    <property type="nucleotide sequence ID" value="NZ_JAESWB010000025.1"/>
</dbReference>